<evidence type="ECO:0000313" key="4">
    <source>
        <dbReference type="Proteomes" id="UP000828390"/>
    </source>
</evidence>
<dbReference type="EMBL" id="JAIWYP010000010">
    <property type="protein sequence ID" value="KAH3750509.1"/>
    <property type="molecule type" value="Genomic_DNA"/>
</dbReference>
<dbReference type="Proteomes" id="UP000828390">
    <property type="component" value="Unassembled WGS sequence"/>
</dbReference>
<proteinExistence type="predicted"/>
<dbReference type="InterPro" id="IPR041228">
    <property type="entry name" value="Dynein_C"/>
</dbReference>
<evidence type="ECO:0000259" key="1">
    <source>
        <dbReference type="Pfam" id="PF18199"/>
    </source>
</evidence>
<keyword evidence="4" id="KW-1185">Reference proteome</keyword>
<reference evidence="3" key="2">
    <citation type="submission" date="2020-11" db="EMBL/GenBank/DDBJ databases">
        <authorList>
            <person name="McCartney M.A."/>
            <person name="Auch B."/>
            <person name="Kono T."/>
            <person name="Mallez S."/>
            <person name="Becker A."/>
            <person name="Gohl D.M."/>
            <person name="Silverstein K.A.T."/>
            <person name="Koren S."/>
            <person name="Bechman K.B."/>
            <person name="Herman A."/>
            <person name="Abrahante J.E."/>
            <person name="Garbe J."/>
        </authorList>
    </citation>
    <scope>NUCLEOTIDE SEQUENCE</scope>
    <source>
        <strain evidence="3">Duluth1</strain>
        <tissue evidence="3">Whole animal</tissue>
    </source>
</reference>
<dbReference type="EMBL" id="JAIWYP010000010">
    <property type="protein sequence ID" value="KAH3750502.1"/>
    <property type="molecule type" value="Genomic_DNA"/>
</dbReference>
<accession>A0A9D4DJN1</accession>
<dbReference type="InterPro" id="IPR043160">
    <property type="entry name" value="Dynein_C_barrel"/>
</dbReference>
<feature type="domain" description="Dynein heavy chain C-terminal" evidence="1">
    <location>
        <begin position="1"/>
        <end position="48"/>
    </location>
</feature>
<gene>
    <name evidence="2" type="ORF">DPMN_185028</name>
    <name evidence="3" type="ORF">DPMN_185035</name>
</gene>
<organism evidence="3 4">
    <name type="scientific">Dreissena polymorpha</name>
    <name type="common">Zebra mussel</name>
    <name type="synonym">Mytilus polymorpha</name>
    <dbReference type="NCBI Taxonomy" id="45954"/>
    <lineage>
        <taxon>Eukaryota</taxon>
        <taxon>Metazoa</taxon>
        <taxon>Spiralia</taxon>
        <taxon>Lophotrochozoa</taxon>
        <taxon>Mollusca</taxon>
        <taxon>Bivalvia</taxon>
        <taxon>Autobranchia</taxon>
        <taxon>Heteroconchia</taxon>
        <taxon>Euheterodonta</taxon>
        <taxon>Imparidentia</taxon>
        <taxon>Neoheterodontei</taxon>
        <taxon>Myida</taxon>
        <taxon>Dreissenoidea</taxon>
        <taxon>Dreissenidae</taxon>
        <taxon>Dreissena</taxon>
    </lineage>
</organism>
<reference evidence="3" key="1">
    <citation type="journal article" date="2019" name="bioRxiv">
        <title>The Genome of the Zebra Mussel, Dreissena polymorpha: A Resource for Invasive Species Research.</title>
        <authorList>
            <person name="McCartney M.A."/>
            <person name="Auch B."/>
            <person name="Kono T."/>
            <person name="Mallez S."/>
            <person name="Zhang Y."/>
            <person name="Obille A."/>
            <person name="Becker A."/>
            <person name="Abrahante J.E."/>
            <person name="Garbe J."/>
            <person name="Badalamenti J.P."/>
            <person name="Herman A."/>
            <person name="Mangelson H."/>
            <person name="Liachko I."/>
            <person name="Sullivan S."/>
            <person name="Sone E.D."/>
            <person name="Koren S."/>
            <person name="Silverstein K.A.T."/>
            <person name="Beckman K.B."/>
            <person name="Gohl D.M."/>
        </authorList>
    </citation>
    <scope>NUCLEOTIDE SEQUENCE</scope>
    <source>
        <strain evidence="3">Duluth1</strain>
        <tissue evidence="3">Whole animal</tissue>
    </source>
</reference>
<comment type="caution">
    <text evidence="3">The sequence shown here is derived from an EMBL/GenBank/DDBJ whole genome shotgun (WGS) entry which is preliminary data.</text>
</comment>
<protein>
    <recommendedName>
        <fullName evidence="1">Dynein heavy chain C-terminal domain-containing protein</fullName>
    </recommendedName>
</protein>
<dbReference type="AlphaFoldDB" id="A0A9D4DJN1"/>
<evidence type="ECO:0000313" key="2">
    <source>
        <dbReference type="EMBL" id="KAH3750502.1"/>
    </source>
</evidence>
<sequence>MSGFTFPTGFLTAVLQLSARLNNVSIDSLSWEFSVMTVDDTNITGPPKVRYWGPCHERSQYVFQFNPFPLRYVFSGICSPLESYI</sequence>
<name>A0A9D4DJN1_DREPO</name>
<dbReference type="Gene3D" id="3.10.490.20">
    <property type="match status" value="1"/>
</dbReference>
<dbReference type="Pfam" id="PF18199">
    <property type="entry name" value="Dynein_C"/>
    <property type="match status" value="1"/>
</dbReference>
<evidence type="ECO:0000313" key="3">
    <source>
        <dbReference type="EMBL" id="KAH3750509.1"/>
    </source>
</evidence>